<name>A0ABU9BUC5_9BURK</name>
<protein>
    <submittedName>
        <fullName evidence="2">STAS domain-containing protein</fullName>
    </submittedName>
</protein>
<gene>
    <name evidence="2" type="ORF">AACH06_14750</name>
</gene>
<dbReference type="InterPro" id="IPR058548">
    <property type="entry name" value="MlaB-like_STAS"/>
</dbReference>
<dbReference type="InterPro" id="IPR036513">
    <property type="entry name" value="STAS_dom_sf"/>
</dbReference>
<dbReference type="EMBL" id="JBBUTG010000009">
    <property type="protein sequence ID" value="MEK8032083.1"/>
    <property type="molecule type" value="Genomic_DNA"/>
</dbReference>
<keyword evidence="3" id="KW-1185">Reference proteome</keyword>
<comment type="caution">
    <text evidence="2">The sequence shown here is derived from an EMBL/GenBank/DDBJ whole genome shotgun (WGS) entry which is preliminary data.</text>
</comment>
<dbReference type="Pfam" id="PF13466">
    <property type="entry name" value="STAS_2"/>
    <property type="match status" value="1"/>
</dbReference>
<feature type="domain" description="MlaB-like STAS" evidence="1">
    <location>
        <begin position="8"/>
        <end position="88"/>
    </location>
</feature>
<dbReference type="RefSeq" id="WP_341426499.1">
    <property type="nucleotide sequence ID" value="NZ_JBBUTG010000009.1"/>
</dbReference>
<reference evidence="2 3" key="1">
    <citation type="submission" date="2024-04" db="EMBL/GenBank/DDBJ databases">
        <title>Novel species of the genus Ideonella isolated from streams.</title>
        <authorList>
            <person name="Lu H."/>
        </authorList>
    </citation>
    <scope>NUCLEOTIDE SEQUENCE [LARGE SCALE GENOMIC DNA]</scope>
    <source>
        <strain evidence="2 3">DXS29W</strain>
    </source>
</reference>
<dbReference type="Gene3D" id="3.30.750.24">
    <property type="entry name" value="STAS domain"/>
    <property type="match status" value="1"/>
</dbReference>
<dbReference type="SUPFAM" id="SSF52091">
    <property type="entry name" value="SpoIIaa-like"/>
    <property type="match status" value="1"/>
</dbReference>
<evidence type="ECO:0000259" key="1">
    <source>
        <dbReference type="Pfam" id="PF13466"/>
    </source>
</evidence>
<accession>A0ABU9BUC5</accession>
<organism evidence="2 3">
    <name type="scientific">Ideonella lacteola</name>
    <dbReference type="NCBI Taxonomy" id="2984193"/>
    <lineage>
        <taxon>Bacteria</taxon>
        <taxon>Pseudomonadati</taxon>
        <taxon>Pseudomonadota</taxon>
        <taxon>Betaproteobacteria</taxon>
        <taxon>Burkholderiales</taxon>
        <taxon>Sphaerotilaceae</taxon>
        <taxon>Ideonella</taxon>
    </lineage>
</organism>
<proteinExistence type="predicted"/>
<evidence type="ECO:0000313" key="3">
    <source>
        <dbReference type="Proteomes" id="UP001371218"/>
    </source>
</evidence>
<dbReference type="Proteomes" id="UP001371218">
    <property type="component" value="Unassembled WGS sequence"/>
</dbReference>
<sequence>MTQASSALTLPAALTLRDARSALASLGPAIEASVDPTVTIDAGSLAQVDSASLAVLLQCRRLAEGRQRAFEIRNAPPKLVDLAKLYGVAELLGIGG</sequence>
<evidence type="ECO:0000313" key="2">
    <source>
        <dbReference type="EMBL" id="MEK8032083.1"/>
    </source>
</evidence>